<sequence length="57" mass="6412">MATTKENYYFLHNLLAAGKWEEADRTTYTIISGLAGGTVLRGFDNREHLTFAMSINT</sequence>
<evidence type="ECO:0000313" key="2">
    <source>
        <dbReference type="Proteomes" id="UP000551499"/>
    </source>
</evidence>
<dbReference type="Proteomes" id="UP000551499">
    <property type="component" value="Unassembled WGS sequence"/>
</dbReference>
<comment type="caution">
    <text evidence="1">The sequence shown here is derived from an EMBL/GenBank/DDBJ whole genome shotgun (WGS) entry which is preliminary data.</text>
</comment>
<accession>A0A841US91</accession>
<gene>
    <name evidence="1" type="ORF">H0902_19345</name>
</gene>
<name>A0A841US91_MICAE</name>
<reference evidence="1 2" key="1">
    <citation type="submission" date="2020-07" db="EMBL/GenBank/DDBJ databases">
        <title>Genomes of two Microcystis aeruginosa (Cyanobacteria) strains from Florida (USA) with disparate toxicogenic potential.</title>
        <authorList>
            <person name="Lefler F.W."/>
            <person name="Barbosa M."/>
            <person name="Berthold D.E."/>
            <person name="Laughinghouse H.D. IV."/>
        </authorList>
    </citation>
    <scope>NUCLEOTIDE SEQUENCE [LARGE SCALE GENOMIC DNA]</scope>
    <source>
        <strain evidence="1 2">BLCCF108</strain>
    </source>
</reference>
<evidence type="ECO:0000313" key="1">
    <source>
        <dbReference type="EMBL" id="MBC1192825.1"/>
    </source>
</evidence>
<dbReference type="RefSeq" id="WP_158499348.1">
    <property type="nucleotide sequence ID" value="NZ_JACEGB010000387.1"/>
</dbReference>
<organism evidence="1 2">
    <name type="scientific">Microcystis aeruginosa BLCC-F108</name>
    <dbReference type="NCBI Taxonomy" id="2755317"/>
    <lineage>
        <taxon>Bacteria</taxon>
        <taxon>Bacillati</taxon>
        <taxon>Cyanobacteriota</taxon>
        <taxon>Cyanophyceae</taxon>
        <taxon>Oscillatoriophycideae</taxon>
        <taxon>Chroococcales</taxon>
        <taxon>Microcystaceae</taxon>
        <taxon>Microcystis</taxon>
    </lineage>
</organism>
<proteinExistence type="predicted"/>
<dbReference type="EMBL" id="JACEGB010000387">
    <property type="protein sequence ID" value="MBC1192825.1"/>
    <property type="molecule type" value="Genomic_DNA"/>
</dbReference>
<dbReference type="InterPro" id="IPR037215">
    <property type="entry name" value="GUN4-like_sf"/>
</dbReference>
<dbReference type="SUPFAM" id="SSF140869">
    <property type="entry name" value="GUN4-like"/>
    <property type="match status" value="1"/>
</dbReference>
<dbReference type="AlphaFoldDB" id="A0A841US91"/>
<protein>
    <submittedName>
        <fullName evidence="1">Uncharacterized protein</fullName>
    </submittedName>
</protein>
<dbReference type="Gene3D" id="1.25.40.620">
    <property type="match status" value="1"/>
</dbReference>